<evidence type="ECO:0000256" key="1">
    <source>
        <dbReference type="ARBA" id="ARBA00011028"/>
    </source>
</evidence>
<reference evidence="5 6" key="1">
    <citation type="journal article" date="2010" name="Stand. Genomic Sci.">
        <title>Complete genome sequence of Aminobacterium colombiense type strain (ALA-1).</title>
        <authorList>
            <person name="Chertkov O."/>
            <person name="Sikorski J."/>
            <person name="Brambilla E."/>
            <person name="Lapidus A."/>
            <person name="Copeland A."/>
            <person name="Glavina Del Rio T."/>
            <person name="Nolan M."/>
            <person name="Lucas S."/>
            <person name="Tice H."/>
            <person name="Cheng J.F."/>
            <person name="Han C."/>
            <person name="Detter J.C."/>
            <person name="Bruce D."/>
            <person name="Tapia R."/>
            <person name="Goodwin L."/>
            <person name="Pitluck S."/>
            <person name="Liolios K."/>
            <person name="Ivanova N."/>
            <person name="Mavromatis K."/>
            <person name="Ovchinnikova G."/>
            <person name="Pati A."/>
            <person name="Chen A."/>
            <person name="Palaniappan K."/>
            <person name="Land M."/>
            <person name="Hauser L."/>
            <person name="Chang Y.J."/>
            <person name="Jeffries C.D."/>
            <person name="Spring S."/>
            <person name="Rohde M."/>
            <person name="Goker M."/>
            <person name="Bristow J."/>
            <person name="Eisen J.A."/>
            <person name="Markowitz V."/>
            <person name="Hugenholtz P."/>
            <person name="Kyrpides N.C."/>
            <person name="Klenk H.P."/>
        </authorList>
    </citation>
    <scope>NUCLEOTIDE SEQUENCE [LARGE SCALE GENOMIC DNA]</scope>
    <source>
        <strain evidence="6">DSM 12261 / ALA-1</strain>
    </source>
</reference>
<proteinExistence type="inferred from homology"/>
<dbReference type="RefSeq" id="WP_013049238.1">
    <property type="nucleotide sequence ID" value="NC_014011.1"/>
</dbReference>
<dbReference type="OrthoDB" id="9810636at2"/>
<dbReference type="GO" id="GO:0046872">
    <property type="term" value="F:metal ion binding"/>
    <property type="evidence" value="ECO:0007669"/>
    <property type="project" value="InterPro"/>
</dbReference>
<keyword evidence="3" id="KW-0732">Signal</keyword>
<organism evidence="5 6">
    <name type="scientific">Aminobacterium colombiense (strain DSM 12261 / ALA-1)</name>
    <dbReference type="NCBI Taxonomy" id="572547"/>
    <lineage>
        <taxon>Bacteria</taxon>
        <taxon>Thermotogati</taxon>
        <taxon>Synergistota</taxon>
        <taxon>Synergistia</taxon>
        <taxon>Synergistales</taxon>
        <taxon>Aminobacteriaceae</taxon>
        <taxon>Aminobacterium</taxon>
    </lineage>
</organism>
<dbReference type="PANTHER" id="PTHR42953:SF3">
    <property type="entry name" value="HIGH-AFFINITY ZINC UPTAKE SYSTEM PROTEIN ZNUA"/>
    <property type="match status" value="1"/>
</dbReference>
<dbReference type="KEGG" id="aco:Amico_1863"/>
<evidence type="ECO:0000256" key="3">
    <source>
        <dbReference type="ARBA" id="ARBA00022729"/>
    </source>
</evidence>
<evidence type="ECO:0000313" key="6">
    <source>
        <dbReference type="Proteomes" id="UP000002366"/>
    </source>
</evidence>
<dbReference type="EMBL" id="CP001997">
    <property type="protein sequence ID" value="ADE57976.1"/>
    <property type="molecule type" value="Genomic_DNA"/>
</dbReference>
<keyword evidence="6" id="KW-1185">Reference proteome</keyword>
<keyword evidence="2 4" id="KW-0813">Transport</keyword>
<gene>
    <name evidence="5" type="ordered locus">Amico_1863</name>
</gene>
<protein>
    <submittedName>
        <fullName evidence="5">Periplasmic solute binding protein</fullName>
    </submittedName>
</protein>
<dbReference type="SUPFAM" id="SSF53807">
    <property type="entry name" value="Helical backbone' metal receptor"/>
    <property type="match status" value="1"/>
</dbReference>
<evidence type="ECO:0000256" key="4">
    <source>
        <dbReference type="RuleBase" id="RU003512"/>
    </source>
</evidence>
<name>D5EHE4_AMICL</name>
<dbReference type="GO" id="GO:0030001">
    <property type="term" value="P:metal ion transport"/>
    <property type="evidence" value="ECO:0007669"/>
    <property type="project" value="InterPro"/>
</dbReference>
<dbReference type="AlphaFoldDB" id="D5EHE4"/>
<dbReference type="eggNOG" id="COG0803">
    <property type="taxonomic scope" value="Bacteria"/>
</dbReference>
<dbReference type="InterPro" id="IPR050492">
    <property type="entry name" value="Bact_metal-bind_prot9"/>
</dbReference>
<evidence type="ECO:0000256" key="2">
    <source>
        <dbReference type="ARBA" id="ARBA00022448"/>
    </source>
</evidence>
<comment type="similarity">
    <text evidence="1 4">Belongs to the bacterial solute-binding protein 9 family.</text>
</comment>
<dbReference type="STRING" id="572547.Amico_1863"/>
<dbReference type="GO" id="GO:0007155">
    <property type="term" value="P:cell adhesion"/>
    <property type="evidence" value="ECO:0007669"/>
    <property type="project" value="InterPro"/>
</dbReference>
<dbReference type="Pfam" id="PF01297">
    <property type="entry name" value="ZnuA"/>
    <property type="match status" value="1"/>
</dbReference>
<dbReference type="PANTHER" id="PTHR42953">
    <property type="entry name" value="HIGH-AFFINITY ZINC UPTAKE SYSTEM PROTEIN ZNUA-RELATED"/>
    <property type="match status" value="1"/>
</dbReference>
<dbReference type="InterPro" id="IPR006127">
    <property type="entry name" value="ZnuA-like"/>
</dbReference>
<dbReference type="Gene3D" id="3.40.50.1980">
    <property type="entry name" value="Nitrogenase molybdenum iron protein domain"/>
    <property type="match status" value="2"/>
</dbReference>
<dbReference type="Proteomes" id="UP000002366">
    <property type="component" value="Chromosome"/>
</dbReference>
<dbReference type="HOGENOM" id="CLU_016838_1_0_0"/>
<dbReference type="PRINTS" id="PR00690">
    <property type="entry name" value="ADHESNFAMILY"/>
</dbReference>
<evidence type="ECO:0000313" key="5">
    <source>
        <dbReference type="EMBL" id="ADE57976.1"/>
    </source>
</evidence>
<accession>D5EHE4</accession>
<dbReference type="InterPro" id="IPR006128">
    <property type="entry name" value="Lipoprotein_PsaA-like"/>
</dbReference>
<sequence length="279" mass="31364">MSHGGVMKAVLLFCLLSLSFFHRGAVYGSEYMDVAVSIPPQAYFVQQIGGARVNVQVLIRSGDDPHTYEPRPAQMAALSKSLVYFSIGLPFEEPLLSRLVSLNPSLRIVETYAGIERMPGDPHIWLAPSLVKVQGIAIRDGLMAVDPGHKEEYSKNYDQFCQNVDELDHTIRELLERVRKKDFVVAHPSWGYFAREYGLHQISMEREGKEPKASDLAALIQLMKERNIKSIFVSPQYSRKMAENLARETNGTIIAIDPLPWNWMDDMAETARAIGGSLQ</sequence>